<feature type="transmembrane region" description="Helical" evidence="2">
    <location>
        <begin position="207"/>
        <end position="228"/>
    </location>
</feature>
<feature type="transmembrane region" description="Helical" evidence="2">
    <location>
        <begin position="44"/>
        <end position="64"/>
    </location>
</feature>
<evidence type="ECO:0000313" key="5">
    <source>
        <dbReference type="Proteomes" id="UP001148786"/>
    </source>
</evidence>
<dbReference type="InterPro" id="IPR045340">
    <property type="entry name" value="DUF6533"/>
</dbReference>
<comment type="caution">
    <text evidence="4">The sequence shown here is derived from an EMBL/GenBank/DDBJ whole genome shotgun (WGS) entry which is preliminary data.</text>
</comment>
<keyword evidence="5" id="KW-1185">Reference proteome</keyword>
<protein>
    <recommendedName>
        <fullName evidence="3">DUF6533 domain-containing protein</fullName>
    </recommendedName>
</protein>
<keyword evidence="2" id="KW-0472">Membrane</keyword>
<evidence type="ECO:0000256" key="2">
    <source>
        <dbReference type="SAM" id="Phobius"/>
    </source>
</evidence>
<feature type="transmembrane region" description="Helical" evidence="2">
    <location>
        <begin position="12"/>
        <end position="32"/>
    </location>
</feature>
<evidence type="ECO:0000259" key="3">
    <source>
        <dbReference type="Pfam" id="PF20151"/>
    </source>
</evidence>
<dbReference type="EMBL" id="JANKHO010000024">
    <property type="protein sequence ID" value="KAJ3517286.1"/>
    <property type="molecule type" value="Genomic_DNA"/>
</dbReference>
<dbReference type="AlphaFoldDB" id="A0A9W8N1L2"/>
<proteinExistence type="predicted"/>
<dbReference type="Pfam" id="PF20151">
    <property type="entry name" value="DUF6533"/>
    <property type="match status" value="1"/>
</dbReference>
<accession>A0A9W8N1L2</accession>
<reference evidence="4" key="1">
    <citation type="submission" date="2022-07" db="EMBL/GenBank/DDBJ databases">
        <title>Genome Sequence of Agrocybe chaxingu.</title>
        <authorList>
            <person name="Buettner E."/>
        </authorList>
    </citation>
    <scope>NUCLEOTIDE SEQUENCE</scope>
    <source>
        <strain evidence="4">MP-N11</strain>
    </source>
</reference>
<name>A0A9W8N1L2_9AGAR</name>
<gene>
    <name evidence="4" type="ORF">NLJ89_g593</name>
</gene>
<organism evidence="4 5">
    <name type="scientific">Agrocybe chaxingu</name>
    <dbReference type="NCBI Taxonomy" id="84603"/>
    <lineage>
        <taxon>Eukaryota</taxon>
        <taxon>Fungi</taxon>
        <taxon>Dikarya</taxon>
        <taxon>Basidiomycota</taxon>
        <taxon>Agaricomycotina</taxon>
        <taxon>Agaricomycetes</taxon>
        <taxon>Agaricomycetidae</taxon>
        <taxon>Agaricales</taxon>
        <taxon>Agaricineae</taxon>
        <taxon>Strophariaceae</taxon>
        <taxon>Agrocybe</taxon>
    </lineage>
</organism>
<feature type="transmembrane region" description="Helical" evidence="2">
    <location>
        <begin position="121"/>
        <end position="142"/>
    </location>
</feature>
<keyword evidence="2" id="KW-0812">Transmembrane</keyword>
<dbReference type="OrthoDB" id="3341843at2759"/>
<evidence type="ECO:0000313" key="4">
    <source>
        <dbReference type="EMBL" id="KAJ3517286.1"/>
    </source>
</evidence>
<sequence>MDPDTPATVTLTLLDTTLVQCTLVACMSLLIYDYICTLDQEVAYVWTNFQWSVGVVLFFLNRYLPFIDTFVSLRLKLSYVTPETCDKQFKVVSWFIVTGIIISETILLLRTYALWERKRWVVILLAVAATVAFIPALVITQLEILSLRYIQNEFPGCRVSHASPIVIVAYILLMVLETTMAVLTGIKAFRHLRHSNSPWVVQLYRDGLLFYVYLSSISIANVLVPILAPRTFSNWLATPQRVMHSVLCTRVLFLIFKQRNVANMTARRPERWSGGPSPRRQDPIFTSFYDEELSTNLTIIPPNDPDNIPSTHDDNGGLESMELSDRTRTNTRTG</sequence>
<feature type="domain" description="DUF6533" evidence="3">
    <location>
        <begin position="21"/>
        <end position="67"/>
    </location>
</feature>
<feature type="transmembrane region" description="Helical" evidence="2">
    <location>
        <begin position="91"/>
        <end position="109"/>
    </location>
</feature>
<evidence type="ECO:0000256" key="1">
    <source>
        <dbReference type="SAM" id="MobiDB-lite"/>
    </source>
</evidence>
<keyword evidence="2" id="KW-1133">Transmembrane helix</keyword>
<feature type="transmembrane region" description="Helical" evidence="2">
    <location>
        <begin position="162"/>
        <end position="186"/>
    </location>
</feature>
<feature type="region of interest" description="Disordered" evidence="1">
    <location>
        <begin position="298"/>
        <end position="334"/>
    </location>
</feature>
<feature type="compositionally biased region" description="Low complexity" evidence="1">
    <location>
        <begin position="299"/>
        <end position="309"/>
    </location>
</feature>
<dbReference type="Proteomes" id="UP001148786">
    <property type="component" value="Unassembled WGS sequence"/>
</dbReference>